<dbReference type="Proteomes" id="UP000315525">
    <property type="component" value="Unassembled WGS sequence"/>
</dbReference>
<proteinExistence type="predicted"/>
<evidence type="ECO:0000313" key="4">
    <source>
        <dbReference type="EMBL" id="TET43817.1"/>
    </source>
</evidence>
<dbReference type="InterPro" id="IPR029062">
    <property type="entry name" value="Class_I_gatase-like"/>
</dbReference>
<protein>
    <submittedName>
        <fullName evidence="4">VWA domain-containing protein</fullName>
    </submittedName>
</protein>
<dbReference type="EMBL" id="SOJN01000147">
    <property type="protein sequence ID" value="TET43817.1"/>
    <property type="molecule type" value="Genomic_DNA"/>
</dbReference>
<dbReference type="PANTHER" id="PTHR37464:SF1">
    <property type="entry name" value="BLL2463 PROTEIN"/>
    <property type="match status" value="1"/>
</dbReference>
<dbReference type="InterPro" id="IPR011933">
    <property type="entry name" value="Double_TM_dom"/>
</dbReference>
<feature type="transmembrane region" description="Helical" evidence="1">
    <location>
        <begin position="56"/>
        <end position="78"/>
    </location>
</feature>
<evidence type="ECO:0000259" key="3">
    <source>
        <dbReference type="Pfam" id="PF13519"/>
    </source>
</evidence>
<dbReference type="NCBIfam" id="TIGR02226">
    <property type="entry name" value="two_anch"/>
    <property type="match status" value="1"/>
</dbReference>
<dbReference type="InterPro" id="IPR036465">
    <property type="entry name" value="vWFA_dom_sf"/>
</dbReference>
<organism evidence="4 5">
    <name type="scientific">candidate division TA06 bacterium</name>
    <dbReference type="NCBI Taxonomy" id="2250710"/>
    <lineage>
        <taxon>Bacteria</taxon>
        <taxon>Bacteria division TA06</taxon>
    </lineage>
</organism>
<comment type="caution">
    <text evidence="4">The sequence shown here is derived from an EMBL/GenBank/DDBJ whole genome shotgun (WGS) entry which is preliminary data.</text>
</comment>
<feature type="domain" description="Aerotolerance regulator N-terminal" evidence="2">
    <location>
        <begin position="1"/>
        <end position="76"/>
    </location>
</feature>
<gene>
    <name evidence="4" type="ORF">E3J62_12290</name>
</gene>
<dbReference type="InterPro" id="IPR002035">
    <property type="entry name" value="VWF_A"/>
</dbReference>
<dbReference type="PANTHER" id="PTHR37464">
    <property type="entry name" value="BLL2463 PROTEIN"/>
    <property type="match status" value="1"/>
</dbReference>
<dbReference type="Gene3D" id="3.40.50.410">
    <property type="entry name" value="von Willebrand factor, type A domain"/>
    <property type="match status" value="1"/>
</dbReference>
<evidence type="ECO:0000313" key="5">
    <source>
        <dbReference type="Proteomes" id="UP000315525"/>
    </source>
</evidence>
<dbReference type="Gene3D" id="3.40.50.880">
    <property type="match status" value="1"/>
</dbReference>
<feature type="transmembrane region" description="Helical" evidence="1">
    <location>
        <begin position="664"/>
        <end position="684"/>
    </location>
</feature>
<feature type="domain" description="VWFA" evidence="3">
    <location>
        <begin position="95"/>
        <end position="200"/>
    </location>
</feature>
<dbReference type="Pfam" id="PF07584">
    <property type="entry name" value="BatA"/>
    <property type="match status" value="1"/>
</dbReference>
<keyword evidence="1" id="KW-0812">Transmembrane</keyword>
<dbReference type="SUPFAM" id="SSF52317">
    <property type="entry name" value="Class I glutamine amidotransferase-like"/>
    <property type="match status" value="1"/>
</dbReference>
<dbReference type="SUPFAM" id="SSF53300">
    <property type="entry name" value="vWA-like"/>
    <property type="match status" value="1"/>
</dbReference>
<evidence type="ECO:0000259" key="2">
    <source>
        <dbReference type="Pfam" id="PF07584"/>
    </source>
</evidence>
<dbReference type="Pfam" id="PF13519">
    <property type="entry name" value="VWA_2"/>
    <property type="match status" value="1"/>
</dbReference>
<name>A0A523UMR5_UNCT6</name>
<dbReference type="AlphaFoldDB" id="A0A523UMR5"/>
<keyword evidence="1" id="KW-0472">Membrane</keyword>
<feature type="transmembrane region" description="Helical" evidence="1">
    <location>
        <begin position="6"/>
        <end position="25"/>
    </location>
</feature>
<accession>A0A523UMR5</accession>
<evidence type="ECO:0000256" key="1">
    <source>
        <dbReference type="SAM" id="Phobius"/>
    </source>
</evidence>
<dbReference type="InterPro" id="IPR024163">
    <property type="entry name" value="Aerotolerance_reg_N"/>
</dbReference>
<keyword evidence="1" id="KW-1133">Transmembrane helix</keyword>
<sequence>MTFLNPLFLLGVTAGIIPFLIHLLYRRRLKVIEFSSLEFLKRIEGRKTRWFRIREMLLLILRCLAVVLLAIAISRPILKSTSFGSLSSHARASSVFILDNSYSMGRVGKGKSSFSRAKTTAEEILKLMDKGDEASLILASDISRLVFENPVHDKHLLRSAIMDAELSSRYTDFRPSLEIAMTMLQGSRNLNREMYLFTDMQRSGFESLSRGGIHGGKGKRLYVFDSGMTGDGHNVALEDLVLTDPLIFERGRVEFIATLRNYSPRDVNVSLHSRLDGREMGVKEVPIPATSSRTVELAFSVEEPGLHHLRVEIGRDDLTADNYRFTSFEIPGEIKVALISDRRLTKRGYVETALSPQKGLSMFNPKTFSKGELPSIDLKDYSVIALLGVSSLTSADVLRLTNFVQKGGGLFMALGPSADIHFYNSVLLPKLSSARVRQGQPATKDKTFFLRITYSDYTHPVFSQFKDKDKGDLSIARVYNRLVCTGTSGVIARFSDGTPFIIESSAGKGKVFLSTIPLDGSSSDLPLKAIYVPLIHRIFRYPSLGEEGDYNVNVGERLSLSVSGLEGIVCKPPDGRPVRIKPRVRSGRMYAEYEDTEEPGIYTMAVSDSNLAYFAVNPVSKESDVSRAEEEEVRALLAELSPQFLGRGEKPGSSIFDVRLGVELTNPLIILVLIVLVAEMFIAGRWRGTAAPGM</sequence>
<dbReference type="CDD" id="cd00198">
    <property type="entry name" value="vWFA"/>
    <property type="match status" value="1"/>
</dbReference>
<reference evidence="4 5" key="1">
    <citation type="submission" date="2019-03" db="EMBL/GenBank/DDBJ databases">
        <title>Metabolic potential of uncultured bacteria and archaea associated with petroleum seepage in deep-sea sediments.</title>
        <authorList>
            <person name="Dong X."/>
            <person name="Hubert C."/>
        </authorList>
    </citation>
    <scope>NUCLEOTIDE SEQUENCE [LARGE SCALE GENOMIC DNA]</scope>
    <source>
        <strain evidence="4">E44_bin18</strain>
    </source>
</reference>